<dbReference type="OrthoDB" id="716248at2759"/>
<feature type="region of interest" description="Disordered" evidence="1">
    <location>
        <begin position="1"/>
        <end position="28"/>
    </location>
</feature>
<keyword evidence="3" id="KW-1185">Reference proteome</keyword>
<evidence type="ECO:0000313" key="2">
    <source>
        <dbReference type="EMBL" id="RLM91735.1"/>
    </source>
</evidence>
<sequence>MANGERHHKSYERTTDAQGNKEGTEERHAHVSFPNVPVAMALDLVADQNKIDNRDESRQELKAIKDDMMTETKRDICSCVRFGNGGSYSSLHTAPPAFNVTLDATSTFDRRFCSTGGGGTVQAAFSGLTVAVGHVAPFCVEPRGSAVIAATASSAWTALPGAFQDRIDRGRRNGGVELEIDLTASKMRSRG</sequence>
<dbReference type="Proteomes" id="UP000275267">
    <property type="component" value="Unassembled WGS sequence"/>
</dbReference>
<dbReference type="PANTHER" id="PTHR33994">
    <property type="entry name" value="OS04G0515000 PROTEIN"/>
    <property type="match status" value="1"/>
</dbReference>
<feature type="compositionally biased region" description="Basic residues" evidence="1">
    <location>
        <begin position="1"/>
        <end position="10"/>
    </location>
</feature>
<reference evidence="3" key="1">
    <citation type="journal article" date="2019" name="Nat. Commun.">
        <title>The genome of broomcorn millet.</title>
        <authorList>
            <person name="Zou C."/>
            <person name="Miki D."/>
            <person name="Li D."/>
            <person name="Tang Q."/>
            <person name="Xiao L."/>
            <person name="Rajput S."/>
            <person name="Deng P."/>
            <person name="Jia W."/>
            <person name="Huang R."/>
            <person name="Zhang M."/>
            <person name="Sun Y."/>
            <person name="Hu J."/>
            <person name="Fu X."/>
            <person name="Schnable P.S."/>
            <person name="Li F."/>
            <person name="Zhang H."/>
            <person name="Feng B."/>
            <person name="Zhu X."/>
            <person name="Liu R."/>
            <person name="Schnable J.C."/>
            <person name="Zhu J.-K."/>
            <person name="Zhang H."/>
        </authorList>
    </citation>
    <scope>NUCLEOTIDE SEQUENCE [LARGE SCALE GENOMIC DNA]</scope>
</reference>
<evidence type="ECO:0000313" key="3">
    <source>
        <dbReference type="Proteomes" id="UP000275267"/>
    </source>
</evidence>
<dbReference type="PANTHER" id="PTHR33994:SF40">
    <property type="entry name" value="LATE EMBRYOGENESIS ABUNDANT PROTEIN LEA-2 SUBGROUP DOMAIN-CONTAINING PROTEIN"/>
    <property type="match status" value="1"/>
</dbReference>
<organism evidence="2 3">
    <name type="scientific">Panicum miliaceum</name>
    <name type="common">Proso millet</name>
    <name type="synonym">Broomcorn millet</name>
    <dbReference type="NCBI Taxonomy" id="4540"/>
    <lineage>
        <taxon>Eukaryota</taxon>
        <taxon>Viridiplantae</taxon>
        <taxon>Streptophyta</taxon>
        <taxon>Embryophyta</taxon>
        <taxon>Tracheophyta</taxon>
        <taxon>Spermatophyta</taxon>
        <taxon>Magnoliopsida</taxon>
        <taxon>Liliopsida</taxon>
        <taxon>Poales</taxon>
        <taxon>Poaceae</taxon>
        <taxon>PACMAD clade</taxon>
        <taxon>Panicoideae</taxon>
        <taxon>Panicodae</taxon>
        <taxon>Paniceae</taxon>
        <taxon>Panicinae</taxon>
        <taxon>Panicum</taxon>
        <taxon>Panicum sect. Panicum</taxon>
    </lineage>
</organism>
<dbReference type="AlphaFoldDB" id="A0A3L6QXC6"/>
<gene>
    <name evidence="2" type="ORF">C2845_PM08G15650</name>
</gene>
<accession>A0A3L6QXC6</accession>
<proteinExistence type="predicted"/>
<protein>
    <submittedName>
        <fullName evidence="2">Uncharacterized protein</fullName>
    </submittedName>
</protein>
<name>A0A3L6QXC6_PANMI</name>
<comment type="caution">
    <text evidence="2">The sequence shown here is derived from an EMBL/GenBank/DDBJ whole genome shotgun (WGS) entry which is preliminary data.</text>
</comment>
<evidence type="ECO:0000256" key="1">
    <source>
        <dbReference type="SAM" id="MobiDB-lite"/>
    </source>
</evidence>
<dbReference type="EMBL" id="PQIB02000010">
    <property type="protein sequence ID" value="RLM91735.1"/>
    <property type="molecule type" value="Genomic_DNA"/>
</dbReference>